<geneLocation type="plasmid" evidence="5 6">
    <name>pHS1</name>
</geneLocation>
<dbReference type="SUPFAM" id="SSF46689">
    <property type="entry name" value="Homeodomain-like"/>
    <property type="match status" value="2"/>
</dbReference>
<evidence type="ECO:0000313" key="6">
    <source>
        <dbReference type="Proteomes" id="UP000019028"/>
    </source>
</evidence>
<dbReference type="PROSITE" id="PS00041">
    <property type="entry name" value="HTH_ARAC_FAMILY_1"/>
    <property type="match status" value="1"/>
</dbReference>
<keyword evidence="3" id="KW-0804">Transcription</keyword>
<dbReference type="InterPro" id="IPR018062">
    <property type="entry name" value="HTH_AraC-typ_CS"/>
</dbReference>
<evidence type="ECO:0000256" key="1">
    <source>
        <dbReference type="ARBA" id="ARBA00023015"/>
    </source>
</evidence>
<dbReference type="Pfam" id="PF06719">
    <property type="entry name" value="AraC_N"/>
    <property type="match status" value="1"/>
</dbReference>
<proteinExistence type="predicted"/>
<protein>
    <submittedName>
        <fullName evidence="5">AraC family transcriptional regulator</fullName>
    </submittedName>
</protein>
<dbReference type="Proteomes" id="UP000019028">
    <property type="component" value="Plasmid pHS1"/>
</dbReference>
<evidence type="ECO:0000256" key="3">
    <source>
        <dbReference type="ARBA" id="ARBA00023163"/>
    </source>
</evidence>
<dbReference type="KEGG" id="sod:Sant_P0086"/>
<evidence type="ECO:0000313" key="5">
    <source>
        <dbReference type="EMBL" id="AHF79133.1"/>
    </source>
</evidence>
<name>W0I3Y5_9GAMM</name>
<dbReference type="GO" id="GO:0043565">
    <property type="term" value="F:sequence-specific DNA binding"/>
    <property type="evidence" value="ECO:0007669"/>
    <property type="project" value="InterPro"/>
</dbReference>
<keyword evidence="1" id="KW-0805">Transcription regulation</keyword>
<gene>
    <name evidence="5" type="ORF">Sant_P0086</name>
</gene>
<keyword evidence="6" id="KW-1185">Reference proteome</keyword>
<dbReference type="PANTHER" id="PTHR43436:SF1">
    <property type="entry name" value="TRANSCRIPTIONAL REGULATORY PROTEIN"/>
    <property type="match status" value="1"/>
</dbReference>
<keyword evidence="2" id="KW-0238">DNA-binding</keyword>
<dbReference type="SMART" id="SM00342">
    <property type="entry name" value="HTH_ARAC"/>
    <property type="match status" value="1"/>
</dbReference>
<dbReference type="InterPro" id="IPR018060">
    <property type="entry name" value="HTH_AraC"/>
</dbReference>
<dbReference type="EMBL" id="CP006570">
    <property type="protein sequence ID" value="AHF79133.1"/>
    <property type="molecule type" value="Genomic_DNA"/>
</dbReference>
<evidence type="ECO:0000256" key="2">
    <source>
        <dbReference type="ARBA" id="ARBA00023125"/>
    </source>
</evidence>
<accession>W0I3Y5</accession>
<dbReference type="HOGENOM" id="CLU_000445_100_0_6"/>
<sequence>MTSELARTLKRITDALPGESPYLTAINGVILVRADQEKPPAHLLAKPALCVVAQGTKWTSFGDQRHRYGAGQALLVNVEMPSVGRVVQASADCPFLGVIIELDPYRVKATLESLAAPSGDTAAAVNGSSVALATGSAATTGTGAVVTAIDSGPLAQCILRLVQLLETPQAIRLLAPMALSELYYWLLTGPHGAHILNITLERGHLDRIIRAIQQLRTRFAEPIRIADLANAAGLSLSTFHRQFKAVTAMSPLQYQKQIRLLEGRRLMVSERANVETAAYATGYESPSQFSREYRRMFGQSPKRDARVTHTGILQPTLPAVEG</sequence>
<dbReference type="RefSeq" id="WP_025424260.1">
    <property type="nucleotide sequence ID" value="NZ_CP006570.1"/>
</dbReference>
<evidence type="ECO:0000259" key="4">
    <source>
        <dbReference type="PROSITE" id="PS01124"/>
    </source>
</evidence>
<dbReference type="PATRIC" id="fig|1239307.3.peg.4613"/>
<organism evidence="5 6">
    <name type="scientific">Sodalis praecaptivus</name>
    <dbReference type="NCBI Taxonomy" id="1239307"/>
    <lineage>
        <taxon>Bacteria</taxon>
        <taxon>Pseudomonadati</taxon>
        <taxon>Pseudomonadota</taxon>
        <taxon>Gammaproteobacteria</taxon>
        <taxon>Enterobacterales</taxon>
        <taxon>Bruguierivoracaceae</taxon>
        <taxon>Sodalis</taxon>
    </lineage>
</organism>
<dbReference type="AlphaFoldDB" id="W0I3Y5"/>
<dbReference type="PANTHER" id="PTHR43436">
    <property type="entry name" value="ARAC-FAMILY TRANSCRIPTIONAL REGULATOR"/>
    <property type="match status" value="1"/>
</dbReference>
<keyword evidence="5" id="KW-0614">Plasmid</keyword>
<dbReference type="InterPro" id="IPR009057">
    <property type="entry name" value="Homeodomain-like_sf"/>
</dbReference>
<dbReference type="Gene3D" id="1.10.10.60">
    <property type="entry name" value="Homeodomain-like"/>
    <property type="match status" value="2"/>
</dbReference>
<dbReference type="InterPro" id="IPR009594">
    <property type="entry name" value="Tscrpt_reg_HTH_AraC_N"/>
</dbReference>
<dbReference type="PROSITE" id="PS01124">
    <property type="entry name" value="HTH_ARAC_FAMILY_2"/>
    <property type="match status" value="1"/>
</dbReference>
<feature type="domain" description="HTH araC/xylS-type" evidence="4">
    <location>
        <begin position="209"/>
        <end position="307"/>
    </location>
</feature>
<dbReference type="Pfam" id="PF12833">
    <property type="entry name" value="HTH_18"/>
    <property type="match status" value="1"/>
</dbReference>
<reference evidence="5 6" key="1">
    <citation type="journal article" date="2014" name="Genome Biol. Evol.">
        <title>Genome degeneration and adaptation in a nascent stage of symbiosis.</title>
        <authorList>
            <person name="Oakeson K.F."/>
            <person name="Gil R."/>
            <person name="Clayton A.L."/>
            <person name="Dunn D.M."/>
            <person name="von Niederhausern A.C."/>
            <person name="Hamil C."/>
            <person name="Aoyagi A."/>
            <person name="Duval B."/>
            <person name="Baca A."/>
            <person name="Silva F.J."/>
            <person name="Vallier A."/>
            <person name="Jackson D.G."/>
            <person name="Latorre A."/>
            <person name="Weiss R.B."/>
            <person name="Heddi A."/>
            <person name="Moya A."/>
            <person name="Dale C."/>
        </authorList>
    </citation>
    <scope>NUCLEOTIDE SEQUENCE [LARGE SCALE GENOMIC DNA]</scope>
    <source>
        <strain evidence="5 6">HS1</strain>
        <plasmid evidence="6">Plasmid pHS1</plasmid>
    </source>
</reference>
<dbReference type="GO" id="GO:0003700">
    <property type="term" value="F:DNA-binding transcription factor activity"/>
    <property type="evidence" value="ECO:0007669"/>
    <property type="project" value="InterPro"/>
</dbReference>